<keyword evidence="2" id="KW-1185">Reference proteome</keyword>
<protein>
    <submittedName>
        <fullName evidence="1">GH18416</fullName>
    </submittedName>
</protein>
<dbReference type="AlphaFoldDB" id="A0A100WFQ7"/>
<dbReference type="OrthoDB" id="9920140at2"/>
<name>A0A100WFQ7_MYCCR</name>
<accession>A0A100WFQ7</accession>
<sequence length="144" mass="14364">MNNKVGSESRKWVRVIAVTGTAAALAIGGSVAGAGTASADSQQNVVNSTGNKVSPNQTIGEFGSNLSHNLGVFGTNLLVNAGTVGSNAQQQLGKTGTDLLVNSGKFTTNLSTNIGKTGGNLSKNAGQFGGNLVKNIGKFLSGKG</sequence>
<dbReference type="Proteomes" id="UP000069443">
    <property type="component" value="Unassembled WGS sequence"/>
</dbReference>
<reference evidence="2" key="2">
    <citation type="submission" date="2016-02" db="EMBL/GenBank/DDBJ databases">
        <title>Draft genome sequence of five rapidly growing Mycobacterium species.</title>
        <authorList>
            <person name="Katahira K."/>
            <person name="Gotou Y."/>
            <person name="Iida K."/>
            <person name="Ogura Y."/>
            <person name="Hayashi T."/>
        </authorList>
    </citation>
    <scope>NUCLEOTIDE SEQUENCE [LARGE SCALE GENOMIC DNA]</scope>
    <source>
        <strain evidence="2">JCM15298</strain>
    </source>
</reference>
<comment type="caution">
    <text evidence="1">The sequence shown here is derived from an EMBL/GenBank/DDBJ whole genome shotgun (WGS) entry which is preliminary data.</text>
</comment>
<dbReference type="RefSeq" id="WP_062658331.1">
    <property type="nucleotide sequence ID" value="NZ_BCSY01000072.1"/>
</dbReference>
<evidence type="ECO:0000313" key="2">
    <source>
        <dbReference type="Proteomes" id="UP000069443"/>
    </source>
</evidence>
<evidence type="ECO:0000313" key="1">
    <source>
        <dbReference type="EMBL" id="GAS97446.1"/>
    </source>
</evidence>
<proteinExistence type="predicted"/>
<organism evidence="1 2">
    <name type="scientific">Mycolicibacterium canariasense</name>
    <name type="common">Mycobacterium canariasense</name>
    <dbReference type="NCBI Taxonomy" id="228230"/>
    <lineage>
        <taxon>Bacteria</taxon>
        <taxon>Bacillati</taxon>
        <taxon>Actinomycetota</taxon>
        <taxon>Actinomycetes</taxon>
        <taxon>Mycobacteriales</taxon>
        <taxon>Mycobacteriaceae</taxon>
        <taxon>Mycolicibacterium</taxon>
    </lineage>
</organism>
<gene>
    <name evidence="1" type="ORF">RMCC_4412</name>
</gene>
<reference evidence="2" key="1">
    <citation type="journal article" date="2016" name="Genome Announc.">
        <title>Draft Genome Sequences of Five Rapidly Growing Mycobacterium Species, M. thermoresistibile, M. fortuitum subsp. acetamidolyticum, M. canariasense, M. brisbanense, and M. novocastrense.</title>
        <authorList>
            <person name="Katahira K."/>
            <person name="Ogura Y."/>
            <person name="Gotoh Y."/>
            <person name="Hayashi T."/>
        </authorList>
    </citation>
    <scope>NUCLEOTIDE SEQUENCE [LARGE SCALE GENOMIC DNA]</scope>
    <source>
        <strain evidence="2">JCM15298</strain>
    </source>
</reference>
<dbReference type="EMBL" id="BCSY01000072">
    <property type="protein sequence ID" value="GAS97446.1"/>
    <property type="molecule type" value="Genomic_DNA"/>
</dbReference>